<dbReference type="InterPro" id="IPR002347">
    <property type="entry name" value="SDR_fam"/>
</dbReference>
<keyword evidence="4" id="KW-1185">Reference proteome</keyword>
<name>A0ABP4Y3T5_9MICO</name>
<dbReference type="PANTHER" id="PTHR24320">
    <property type="entry name" value="RETINOL DEHYDROGENASE"/>
    <property type="match status" value="1"/>
</dbReference>
<evidence type="ECO:0000256" key="2">
    <source>
        <dbReference type="ARBA" id="ARBA00023002"/>
    </source>
</evidence>
<dbReference type="Proteomes" id="UP001500002">
    <property type="component" value="Unassembled WGS sequence"/>
</dbReference>
<dbReference type="RefSeq" id="WP_344292457.1">
    <property type="nucleotide sequence ID" value="NZ_BAAANJ010000001.1"/>
</dbReference>
<comment type="caution">
    <text evidence="3">The sequence shown here is derived from an EMBL/GenBank/DDBJ whole genome shotgun (WGS) entry which is preliminary data.</text>
</comment>
<dbReference type="EMBL" id="BAAANJ010000001">
    <property type="protein sequence ID" value="GAA1797821.1"/>
    <property type="molecule type" value="Genomic_DNA"/>
</dbReference>
<reference evidence="4" key="1">
    <citation type="journal article" date="2019" name="Int. J. Syst. Evol. Microbiol.">
        <title>The Global Catalogue of Microorganisms (GCM) 10K type strain sequencing project: providing services to taxonomists for standard genome sequencing and annotation.</title>
        <authorList>
            <consortium name="The Broad Institute Genomics Platform"/>
            <consortium name="The Broad Institute Genome Sequencing Center for Infectious Disease"/>
            <person name="Wu L."/>
            <person name="Ma J."/>
        </authorList>
    </citation>
    <scope>NUCLEOTIDE SEQUENCE [LARGE SCALE GENOMIC DNA]</scope>
    <source>
        <strain evidence="4">JCM 14322</strain>
    </source>
</reference>
<sequence length="310" mass="32613">MSWYPAALPAQSGRRVLVTGGNAGIGFFTAARMAAAGAHVVLSGRSPERLEAAAAAIRDASPAARSLSSVETLVIDTSSLDSVQSGADVLVAGPPLDGVVANAGMVHAPRERRESVDGNELVLATNVLGHFALLARLLPHFAPGGRIVTVGSLSTMLSTFRTDDLQLTRSYDSWRAYAQSKIASQVVAFELDRRLRASDVPVSSIVAHPGYSIGGRTPRVPGVNAPTAGKRFADSMQAMWAQGKHRGAETILHALTSPGVEGGQFWGPRYVTKGPPVLHRPTRTSTDTAIAARVWGFAERATGAEFTVAR</sequence>
<comment type="similarity">
    <text evidence="1">Belongs to the short-chain dehydrogenases/reductases (SDR) family.</text>
</comment>
<protein>
    <submittedName>
        <fullName evidence="3">SDR family NAD(P)-dependent oxidoreductase</fullName>
    </submittedName>
</protein>
<evidence type="ECO:0000313" key="3">
    <source>
        <dbReference type="EMBL" id="GAA1797821.1"/>
    </source>
</evidence>
<gene>
    <name evidence="3" type="ORF">GCM10009749_01750</name>
</gene>
<dbReference type="PRINTS" id="PR00081">
    <property type="entry name" value="GDHRDH"/>
</dbReference>
<dbReference type="Gene3D" id="3.40.50.720">
    <property type="entry name" value="NAD(P)-binding Rossmann-like Domain"/>
    <property type="match status" value="1"/>
</dbReference>
<dbReference type="SUPFAM" id="SSF51735">
    <property type="entry name" value="NAD(P)-binding Rossmann-fold domains"/>
    <property type="match status" value="1"/>
</dbReference>
<dbReference type="PANTHER" id="PTHR24320:SF148">
    <property type="entry name" value="NAD(P)-BINDING ROSSMANN-FOLD SUPERFAMILY PROTEIN"/>
    <property type="match status" value="1"/>
</dbReference>
<keyword evidence="2" id="KW-0560">Oxidoreductase</keyword>
<evidence type="ECO:0000313" key="4">
    <source>
        <dbReference type="Proteomes" id="UP001500002"/>
    </source>
</evidence>
<organism evidence="3 4">
    <name type="scientific">Agromyces neolithicus</name>
    <dbReference type="NCBI Taxonomy" id="269420"/>
    <lineage>
        <taxon>Bacteria</taxon>
        <taxon>Bacillati</taxon>
        <taxon>Actinomycetota</taxon>
        <taxon>Actinomycetes</taxon>
        <taxon>Micrococcales</taxon>
        <taxon>Microbacteriaceae</taxon>
        <taxon>Agromyces</taxon>
    </lineage>
</organism>
<evidence type="ECO:0000256" key="1">
    <source>
        <dbReference type="ARBA" id="ARBA00006484"/>
    </source>
</evidence>
<dbReference type="InterPro" id="IPR036291">
    <property type="entry name" value="NAD(P)-bd_dom_sf"/>
</dbReference>
<accession>A0ABP4Y3T5</accession>
<proteinExistence type="inferred from homology"/>
<dbReference type="Pfam" id="PF00106">
    <property type="entry name" value="adh_short"/>
    <property type="match status" value="1"/>
</dbReference>